<proteinExistence type="inferred from homology"/>
<dbReference type="HAMAP" id="MF_00584">
    <property type="entry name" value="HTH_type_cro_C1"/>
    <property type="match status" value="1"/>
</dbReference>
<dbReference type="AlphaFoldDB" id="A0A7K4HQB1"/>
<evidence type="ECO:0000256" key="2">
    <source>
        <dbReference type="ARBA" id="ARBA00023125"/>
    </source>
</evidence>
<evidence type="ECO:0000259" key="5">
    <source>
        <dbReference type="PROSITE" id="PS50943"/>
    </source>
</evidence>
<dbReference type="PROSITE" id="PS50943">
    <property type="entry name" value="HTH_CROC1"/>
    <property type="match status" value="1"/>
</dbReference>
<dbReference type="Pfam" id="PF13560">
    <property type="entry name" value="HTH_31"/>
    <property type="match status" value="1"/>
</dbReference>
<name>A0A7K4HQB1_9EURY</name>
<sequence length="304" mass="33938">MSQERLLDMVISVMLTAGYDVSERCSLRPRSFDLIAGRDEVLLVIKVVSHIDSVSEEISRDMDAIARHLGASPLIIGERARDADLERGTVYLRYGIYAISPATLYDYLVENVPPLIYAHPGGLYVNLNGDVLKGLRERHQLSLGDLARHLGVSRRTISKYEDGMSTSLEIAIHLEEIFDEAVVESIDLLSYTSLAGIPGDESASQEILPDFRRMGVEIYQMRRAPFQVLAMVEKETILTCYGTAQRMVKRAALIGNISQVARTHAMCIVSDYKKKKRIGKTLVVGEEHLKSLEDGSDLIKMINQ</sequence>
<keyword evidence="1 4" id="KW-0805">Transcription regulation</keyword>
<evidence type="ECO:0000313" key="6">
    <source>
        <dbReference type="EMBL" id="NVO67247.1"/>
    </source>
</evidence>
<dbReference type="GO" id="GO:0003677">
    <property type="term" value="F:DNA binding"/>
    <property type="evidence" value="ECO:0007669"/>
    <property type="project" value="UniProtKB-KW"/>
</dbReference>
<keyword evidence="2 4" id="KW-0238">DNA-binding</keyword>
<dbReference type="GO" id="GO:0003700">
    <property type="term" value="F:DNA-binding transcription factor activity"/>
    <property type="evidence" value="ECO:0007669"/>
    <property type="project" value="UniProtKB-UniRule"/>
</dbReference>
<feature type="domain" description="HTH cro/C1-type" evidence="5">
    <location>
        <begin position="132"/>
        <end position="185"/>
    </location>
</feature>
<dbReference type="Proteomes" id="UP000570823">
    <property type="component" value="Unassembled WGS sequence"/>
</dbReference>
<organism evidence="6 7">
    <name type="scientific">Methanofollis tationis</name>
    <dbReference type="NCBI Taxonomy" id="81417"/>
    <lineage>
        <taxon>Archaea</taxon>
        <taxon>Methanobacteriati</taxon>
        <taxon>Methanobacteriota</taxon>
        <taxon>Stenosarchaea group</taxon>
        <taxon>Methanomicrobia</taxon>
        <taxon>Methanomicrobiales</taxon>
        <taxon>Methanomicrobiaceae</taxon>
        <taxon>Methanofollis</taxon>
    </lineage>
</organism>
<keyword evidence="3 4" id="KW-0804">Transcription</keyword>
<dbReference type="CDD" id="cd00093">
    <property type="entry name" value="HTH_XRE"/>
    <property type="match status" value="1"/>
</dbReference>
<dbReference type="EMBL" id="JABXWR010000001">
    <property type="protein sequence ID" value="NVO67247.1"/>
    <property type="molecule type" value="Genomic_DNA"/>
</dbReference>
<accession>A0A7K4HQB1</accession>
<dbReference type="OrthoDB" id="31424at2157"/>
<dbReference type="Pfam" id="PF26553">
    <property type="entry name" value="PDDEXK_19"/>
    <property type="match status" value="1"/>
</dbReference>
<dbReference type="InterPro" id="IPR001387">
    <property type="entry name" value="Cro/C1-type_HTH"/>
</dbReference>
<dbReference type="InterPro" id="IPR020886">
    <property type="entry name" value="MTH_967-like"/>
</dbReference>
<dbReference type="SMART" id="SM00530">
    <property type="entry name" value="HTH_XRE"/>
    <property type="match status" value="1"/>
</dbReference>
<evidence type="ECO:0000256" key="4">
    <source>
        <dbReference type="HAMAP-Rule" id="MF_00584"/>
    </source>
</evidence>
<comment type="caution">
    <text evidence="6">The sequence shown here is derived from an EMBL/GenBank/DDBJ whole genome shotgun (WGS) entry which is preliminary data.</text>
</comment>
<evidence type="ECO:0000256" key="1">
    <source>
        <dbReference type="ARBA" id="ARBA00023015"/>
    </source>
</evidence>
<evidence type="ECO:0000256" key="3">
    <source>
        <dbReference type="ARBA" id="ARBA00023163"/>
    </source>
</evidence>
<dbReference type="SUPFAM" id="SSF47413">
    <property type="entry name" value="lambda repressor-like DNA-binding domains"/>
    <property type="match status" value="1"/>
</dbReference>
<gene>
    <name evidence="6" type="ORF">HWN36_07985</name>
</gene>
<evidence type="ECO:0000313" key="7">
    <source>
        <dbReference type="Proteomes" id="UP000570823"/>
    </source>
</evidence>
<dbReference type="InterPro" id="IPR059051">
    <property type="entry name" value="MTH_967_PDDEXK"/>
</dbReference>
<dbReference type="Gene3D" id="1.10.260.40">
    <property type="entry name" value="lambda repressor-like DNA-binding domains"/>
    <property type="match status" value="1"/>
</dbReference>
<reference evidence="6 7" key="1">
    <citation type="submission" date="2020-06" db="EMBL/GenBank/DDBJ databases">
        <title>Methanofollis fontis sp. nov., a methanogen isolated from marine sediments near a cold seep at Four-Way Closure Ridge offshore southwestern Taiwan.</title>
        <authorList>
            <person name="Chen S.-C."/>
            <person name="Teng N.-H."/>
            <person name="Lin Y.-S."/>
            <person name="Lai M.-C."/>
            <person name="Chen H.-H."/>
            <person name="Wang C.-C."/>
        </authorList>
    </citation>
    <scope>NUCLEOTIDE SEQUENCE [LARGE SCALE GENOMIC DNA]</scope>
    <source>
        <strain evidence="6 7">DSM 2702</strain>
    </source>
</reference>
<keyword evidence="7" id="KW-1185">Reference proteome</keyword>
<dbReference type="InterPro" id="IPR010982">
    <property type="entry name" value="Lambda_DNA-bd_dom_sf"/>
</dbReference>
<dbReference type="RefSeq" id="WP_176788858.1">
    <property type="nucleotide sequence ID" value="NZ_JABXWR010000001.1"/>
</dbReference>
<dbReference type="NCBIfam" id="NF003162">
    <property type="entry name" value="PRK04140.1"/>
    <property type="match status" value="1"/>
</dbReference>
<protein>
    <recommendedName>
        <fullName evidence="4">Putative HTH-type transcriptional regulatory protein HWN36_07985</fullName>
    </recommendedName>
</protein>